<dbReference type="PROSITE" id="PS51186">
    <property type="entry name" value="GNAT"/>
    <property type="match status" value="1"/>
</dbReference>
<protein>
    <recommendedName>
        <fullName evidence="1">N-acetyltransferase domain-containing protein</fullName>
    </recommendedName>
</protein>
<dbReference type="Gene3D" id="3.20.170.20">
    <property type="entry name" value="Protein of unknown function DUF952"/>
    <property type="match status" value="1"/>
</dbReference>
<evidence type="ECO:0000259" key="1">
    <source>
        <dbReference type="PROSITE" id="PS51186"/>
    </source>
</evidence>
<comment type="caution">
    <text evidence="2">The sequence shown here is derived from an EMBL/GenBank/DDBJ whole genome shotgun (WGS) entry which is preliminary data.</text>
</comment>
<feature type="domain" description="N-acetyltransferase" evidence="1">
    <location>
        <begin position="73"/>
        <end position="225"/>
    </location>
</feature>
<dbReference type="GO" id="GO:0016747">
    <property type="term" value="F:acyltransferase activity, transferring groups other than amino-acyl groups"/>
    <property type="evidence" value="ECO:0007669"/>
    <property type="project" value="InterPro"/>
</dbReference>
<gene>
    <name evidence="2" type="ORF">GM51_9240</name>
</gene>
<name>A0A094Q1Q3_9ZZZZ</name>
<organism evidence="2">
    <name type="scientific">freshwater metagenome</name>
    <dbReference type="NCBI Taxonomy" id="449393"/>
    <lineage>
        <taxon>unclassified sequences</taxon>
        <taxon>metagenomes</taxon>
        <taxon>ecological metagenomes</taxon>
    </lineage>
</organism>
<dbReference type="InterPro" id="IPR000182">
    <property type="entry name" value="GNAT_dom"/>
</dbReference>
<accession>A0A094Q1Q3</accession>
<dbReference type="InterPro" id="IPR016181">
    <property type="entry name" value="Acyl_CoA_acyltransferase"/>
</dbReference>
<dbReference type="AlphaFoldDB" id="A0A094Q1Q3"/>
<evidence type="ECO:0000313" key="2">
    <source>
        <dbReference type="EMBL" id="KGA18030.1"/>
    </source>
</evidence>
<dbReference type="Gene3D" id="3.40.630.30">
    <property type="match status" value="1"/>
</dbReference>
<dbReference type="InterPro" id="IPR009297">
    <property type="entry name" value="DUF952"/>
</dbReference>
<dbReference type="SUPFAM" id="SSF56399">
    <property type="entry name" value="ADP-ribosylation"/>
    <property type="match status" value="1"/>
</dbReference>
<sequence>MVLLNIDPKKLTSKLKFEPPAHLDGSPALPHEPMFPHIYGPINLDAVIEVIDFPCRLNGEFVAPPQLNTFNVVNIAHAPRHWQRAAELSVSEWKKYFPNDTVQTYFDLYGLTGQYEGHFAETYIAVNPEDELLGMATLVDDDELPESNEPGPWLAAVLTVSSKRQNGVGSTLVQQVVKRAHQHGHRELFLYTADEQEWYVKKGWIPARETELNGIVHTVMRLPLGN</sequence>
<dbReference type="SUPFAM" id="SSF55729">
    <property type="entry name" value="Acyl-CoA N-acyltransferases (Nat)"/>
    <property type="match status" value="1"/>
</dbReference>
<dbReference type="Pfam" id="PF00583">
    <property type="entry name" value="Acetyltransf_1"/>
    <property type="match status" value="1"/>
</dbReference>
<dbReference type="Pfam" id="PF06108">
    <property type="entry name" value="DUF952"/>
    <property type="match status" value="1"/>
</dbReference>
<reference evidence="2" key="1">
    <citation type="submission" date="2014-06" db="EMBL/GenBank/DDBJ databases">
        <title>Key roles for freshwater Actinobacteria revealed by deep metagenomic sequencing.</title>
        <authorList>
            <person name="Ghai R."/>
            <person name="Mizuno C.M."/>
            <person name="Picazo A."/>
            <person name="Camacho A."/>
            <person name="Rodriguez-Valera F."/>
        </authorList>
    </citation>
    <scope>NUCLEOTIDE SEQUENCE</scope>
</reference>
<proteinExistence type="predicted"/>
<dbReference type="EMBL" id="JNSL01000050">
    <property type="protein sequence ID" value="KGA18030.1"/>
    <property type="molecule type" value="Genomic_DNA"/>
</dbReference>